<dbReference type="InterPro" id="IPR044810">
    <property type="entry name" value="WRKY_plant"/>
</dbReference>
<keyword evidence="5" id="KW-0539">Nucleus</keyword>
<evidence type="ECO:0000256" key="6">
    <source>
        <dbReference type="ARBA" id="ARBA00060850"/>
    </source>
</evidence>
<dbReference type="AlphaFoldDB" id="A0A8B8PN25"/>
<feature type="compositionally biased region" description="Low complexity" evidence="7">
    <location>
        <begin position="35"/>
        <end position="44"/>
    </location>
</feature>
<dbReference type="PANTHER" id="PTHR32096">
    <property type="entry name" value="WRKY TRANSCRIPTION FACTOR 30-RELATED-RELATED"/>
    <property type="match status" value="1"/>
</dbReference>
<protein>
    <submittedName>
        <fullName evidence="10">Probable WRKY transcription factor 53</fullName>
    </submittedName>
</protein>
<sequence>MENMGDWEKMNLLNELIQGKELTKQLQDQLHLPVSSSSSSSSSSRDQTHEMLIHRILSSYDKALSMLNAEPPVGGCLRRLSESPPSLGGSPMSGGDSDRDLNDGSTQRKRKAIQRWTKQVRVAPGSELEGPLDDGFSWRKYGQKDILGAKYPRGYYRCSHRNVQGCLATKQVQRSDDDPTVFEITYRGRHTCNHPPAAVVPPFPLPENQTGSSASLDGPPLQIIQPQPEQNQTQSQDVAFDFRGDLAVITQNLDSNNDDHNQSSSMFGFPSASDNIFGVMSNSSHFSSTSHFLSSFQAGPNLGSTESELAMIVSAATSGNNSRATAHLDSDLPPRGMEFANEDISFDSTGFFP</sequence>
<dbReference type="GO" id="GO:0000976">
    <property type="term" value="F:transcription cis-regulatory region binding"/>
    <property type="evidence" value="ECO:0007669"/>
    <property type="project" value="TreeGrafter"/>
</dbReference>
<organism evidence="9 10">
    <name type="scientific">Rhodamnia argentea</name>
    <dbReference type="NCBI Taxonomy" id="178133"/>
    <lineage>
        <taxon>Eukaryota</taxon>
        <taxon>Viridiplantae</taxon>
        <taxon>Streptophyta</taxon>
        <taxon>Embryophyta</taxon>
        <taxon>Tracheophyta</taxon>
        <taxon>Spermatophyta</taxon>
        <taxon>Magnoliopsida</taxon>
        <taxon>eudicotyledons</taxon>
        <taxon>Gunneridae</taxon>
        <taxon>Pentapetalae</taxon>
        <taxon>rosids</taxon>
        <taxon>malvids</taxon>
        <taxon>Myrtales</taxon>
        <taxon>Myrtaceae</taxon>
        <taxon>Myrtoideae</taxon>
        <taxon>Myrteae</taxon>
        <taxon>Australasian group</taxon>
        <taxon>Rhodamnia</taxon>
    </lineage>
</organism>
<feature type="region of interest" description="Disordered" evidence="7">
    <location>
        <begin position="204"/>
        <end position="233"/>
    </location>
</feature>
<evidence type="ECO:0000256" key="3">
    <source>
        <dbReference type="ARBA" id="ARBA00023125"/>
    </source>
</evidence>
<feature type="domain" description="WRKY" evidence="8">
    <location>
        <begin position="127"/>
        <end position="195"/>
    </location>
</feature>
<feature type="compositionally biased region" description="Low complexity" evidence="7">
    <location>
        <begin position="219"/>
        <end position="233"/>
    </location>
</feature>
<dbReference type="GO" id="GO:0010150">
    <property type="term" value="P:leaf senescence"/>
    <property type="evidence" value="ECO:0007669"/>
    <property type="project" value="UniProtKB-ARBA"/>
</dbReference>
<dbReference type="GO" id="GO:0010193">
    <property type="term" value="P:response to ozone"/>
    <property type="evidence" value="ECO:0007669"/>
    <property type="project" value="UniProtKB-ARBA"/>
</dbReference>
<keyword evidence="3" id="KW-0238">DNA-binding</keyword>
<feature type="compositionally biased region" description="Low complexity" evidence="7">
    <location>
        <begin position="82"/>
        <end position="95"/>
    </location>
</feature>
<comment type="similarity">
    <text evidence="6">Belongs to the WRKY group III family.</text>
</comment>
<evidence type="ECO:0000256" key="1">
    <source>
        <dbReference type="ARBA" id="ARBA00004123"/>
    </source>
</evidence>
<dbReference type="KEGG" id="rarg:115744882"/>
<reference evidence="10" key="1">
    <citation type="submission" date="2025-08" db="UniProtKB">
        <authorList>
            <consortium name="RefSeq"/>
        </authorList>
    </citation>
    <scope>IDENTIFICATION</scope>
    <source>
        <tissue evidence="10">Leaf</tissue>
    </source>
</reference>
<dbReference type="SUPFAM" id="SSF118290">
    <property type="entry name" value="WRKY DNA-binding domain"/>
    <property type="match status" value="1"/>
</dbReference>
<evidence type="ECO:0000259" key="8">
    <source>
        <dbReference type="PROSITE" id="PS50811"/>
    </source>
</evidence>
<dbReference type="GO" id="GO:0003700">
    <property type="term" value="F:DNA-binding transcription factor activity"/>
    <property type="evidence" value="ECO:0007669"/>
    <property type="project" value="InterPro"/>
</dbReference>
<comment type="subcellular location">
    <subcellularLocation>
        <location evidence="1">Nucleus</location>
    </subcellularLocation>
</comment>
<dbReference type="GeneID" id="115744882"/>
<dbReference type="Pfam" id="PF03106">
    <property type="entry name" value="WRKY"/>
    <property type="match status" value="1"/>
</dbReference>
<evidence type="ECO:0000256" key="5">
    <source>
        <dbReference type="ARBA" id="ARBA00023242"/>
    </source>
</evidence>
<dbReference type="InterPro" id="IPR003657">
    <property type="entry name" value="WRKY_dom"/>
</dbReference>
<evidence type="ECO:0000256" key="2">
    <source>
        <dbReference type="ARBA" id="ARBA00023015"/>
    </source>
</evidence>
<keyword evidence="9" id="KW-1185">Reference proteome</keyword>
<dbReference type="Gene3D" id="2.20.25.80">
    <property type="entry name" value="WRKY domain"/>
    <property type="match status" value="1"/>
</dbReference>
<keyword evidence="2" id="KW-0805">Transcription regulation</keyword>
<dbReference type="GO" id="GO:0009751">
    <property type="term" value="P:response to salicylic acid"/>
    <property type="evidence" value="ECO:0007669"/>
    <property type="project" value="UniProtKB-ARBA"/>
</dbReference>
<feature type="region of interest" description="Disordered" evidence="7">
    <location>
        <begin position="75"/>
        <end position="115"/>
    </location>
</feature>
<dbReference type="SMART" id="SM00774">
    <property type="entry name" value="WRKY"/>
    <property type="match status" value="1"/>
</dbReference>
<name>A0A8B8PN25_9MYRT</name>
<dbReference type="PANTHER" id="PTHR32096:SF115">
    <property type="entry name" value="WRKY TRANSCRIPTION FACTOR 30-RELATED"/>
    <property type="match status" value="1"/>
</dbReference>
<keyword evidence="4" id="KW-0804">Transcription</keyword>
<dbReference type="Proteomes" id="UP000827889">
    <property type="component" value="Chromosome 7"/>
</dbReference>
<evidence type="ECO:0000313" key="9">
    <source>
        <dbReference type="Proteomes" id="UP000827889"/>
    </source>
</evidence>
<dbReference type="RefSeq" id="XP_030536144.1">
    <property type="nucleotide sequence ID" value="XM_030680284.2"/>
</dbReference>
<dbReference type="PROSITE" id="PS50811">
    <property type="entry name" value="WRKY"/>
    <property type="match status" value="1"/>
</dbReference>
<evidence type="ECO:0000313" key="10">
    <source>
        <dbReference type="RefSeq" id="XP_030536144.1"/>
    </source>
</evidence>
<evidence type="ECO:0000256" key="7">
    <source>
        <dbReference type="SAM" id="MobiDB-lite"/>
    </source>
</evidence>
<feature type="region of interest" description="Disordered" evidence="7">
    <location>
        <begin position="28"/>
        <end position="48"/>
    </location>
</feature>
<dbReference type="GO" id="GO:0005634">
    <property type="term" value="C:nucleus"/>
    <property type="evidence" value="ECO:0007669"/>
    <property type="project" value="UniProtKB-SubCell"/>
</dbReference>
<evidence type="ECO:0000256" key="4">
    <source>
        <dbReference type="ARBA" id="ARBA00023163"/>
    </source>
</evidence>
<gene>
    <name evidence="10" type="primary">LOC115744882</name>
</gene>
<dbReference type="InterPro" id="IPR036576">
    <property type="entry name" value="WRKY_dom_sf"/>
</dbReference>
<dbReference type="OrthoDB" id="1888929at2759"/>
<proteinExistence type="inferred from homology"/>
<accession>A0A8B8PN25</accession>
<dbReference type="FunFam" id="2.20.25.80:FF:000009">
    <property type="entry name" value="WRKY transcription factor 53"/>
    <property type="match status" value="1"/>
</dbReference>
<dbReference type="GO" id="GO:0042542">
    <property type="term" value="P:response to hydrogen peroxide"/>
    <property type="evidence" value="ECO:0007669"/>
    <property type="project" value="UniProtKB-ARBA"/>
</dbReference>